<reference evidence="2 3" key="1">
    <citation type="submission" date="2018-06" db="EMBL/GenBank/DDBJ databases">
        <title>Complete Genomes of Monosporascus.</title>
        <authorList>
            <person name="Robinson A.J."/>
            <person name="Natvig D.O."/>
        </authorList>
    </citation>
    <scope>NUCLEOTIDE SEQUENCE [LARGE SCALE GENOMIC DNA]</scope>
    <source>
        <strain evidence="2 3">CBS 110550</strain>
    </source>
</reference>
<name>A0A4Q4THM3_9PEZI</name>
<dbReference type="OrthoDB" id="4779230at2759"/>
<keyword evidence="3" id="KW-1185">Reference proteome</keyword>
<evidence type="ECO:0000256" key="1">
    <source>
        <dbReference type="SAM" id="MobiDB-lite"/>
    </source>
</evidence>
<sequence>MVLADAKAEADRARETYETRLENSSRLEKDLRTQQRLRGEVQAADKEKGDEAEGHKKEVNERRKELETANKKKDEEAEAHQNMLWQMLKAANKKKGKDAETYKEDMSELRRRIKKLRGLLVEKRRELGASKEDMERQLRTARHNFKLMHERWLGTANRLQGIAKGSSRRVAELVDEVVADKDCEISRRGASWSAWRMSWETGWTNS</sequence>
<feature type="region of interest" description="Disordered" evidence="1">
    <location>
        <begin position="1"/>
        <end position="78"/>
    </location>
</feature>
<evidence type="ECO:0000313" key="2">
    <source>
        <dbReference type="EMBL" id="RYP04813.1"/>
    </source>
</evidence>
<dbReference type="AlphaFoldDB" id="A0A4Q4THM3"/>
<gene>
    <name evidence="2" type="ORF">DL764_004229</name>
</gene>
<dbReference type="Proteomes" id="UP000293360">
    <property type="component" value="Unassembled WGS sequence"/>
</dbReference>
<protein>
    <submittedName>
        <fullName evidence="2">Uncharacterized protein</fullName>
    </submittedName>
</protein>
<comment type="caution">
    <text evidence="2">The sequence shown here is derived from an EMBL/GenBank/DDBJ whole genome shotgun (WGS) entry which is preliminary data.</text>
</comment>
<accession>A0A4Q4THM3</accession>
<organism evidence="2 3">
    <name type="scientific">Monosporascus ibericus</name>
    <dbReference type="NCBI Taxonomy" id="155417"/>
    <lineage>
        <taxon>Eukaryota</taxon>
        <taxon>Fungi</taxon>
        <taxon>Dikarya</taxon>
        <taxon>Ascomycota</taxon>
        <taxon>Pezizomycotina</taxon>
        <taxon>Sordariomycetes</taxon>
        <taxon>Xylariomycetidae</taxon>
        <taxon>Xylariales</taxon>
        <taxon>Xylariales incertae sedis</taxon>
        <taxon>Monosporascus</taxon>
    </lineage>
</organism>
<dbReference type="EMBL" id="QJNU01000194">
    <property type="protein sequence ID" value="RYP04813.1"/>
    <property type="molecule type" value="Genomic_DNA"/>
</dbReference>
<dbReference type="STRING" id="155417.A0A4Q4THM3"/>
<evidence type="ECO:0000313" key="3">
    <source>
        <dbReference type="Proteomes" id="UP000293360"/>
    </source>
</evidence>
<proteinExistence type="predicted"/>